<reference evidence="2" key="1">
    <citation type="submission" date="2013-12" db="EMBL/GenBank/DDBJ databases">
        <title>The Genome Sequence of Aphanomyces invadans NJM9701.</title>
        <authorList>
            <consortium name="The Broad Institute Genomics Platform"/>
            <person name="Russ C."/>
            <person name="Tyler B."/>
            <person name="van West P."/>
            <person name="Dieguez-Uribeondo J."/>
            <person name="Young S.K."/>
            <person name="Zeng Q."/>
            <person name="Gargeya S."/>
            <person name="Fitzgerald M."/>
            <person name="Abouelleil A."/>
            <person name="Alvarado L."/>
            <person name="Chapman S.B."/>
            <person name="Gainer-Dewar J."/>
            <person name="Goldberg J."/>
            <person name="Griggs A."/>
            <person name="Gujja S."/>
            <person name="Hansen M."/>
            <person name="Howarth C."/>
            <person name="Imamovic A."/>
            <person name="Ireland A."/>
            <person name="Larimer J."/>
            <person name="McCowan C."/>
            <person name="Murphy C."/>
            <person name="Pearson M."/>
            <person name="Poon T.W."/>
            <person name="Priest M."/>
            <person name="Roberts A."/>
            <person name="Saif S."/>
            <person name="Shea T."/>
            <person name="Sykes S."/>
            <person name="Wortman J."/>
            <person name="Nusbaum C."/>
            <person name="Birren B."/>
        </authorList>
    </citation>
    <scope>NUCLEOTIDE SEQUENCE [LARGE SCALE GENOMIC DNA]</scope>
    <source>
        <strain evidence="2">NJM9701</strain>
    </source>
</reference>
<accession>A0A024TX87</accession>
<evidence type="ECO:0000313" key="2">
    <source>
        <dbReference type="EMBL" id="ETV98599.1"/>
    </source>
</evidence>
<feature type="compositionally biased region" description="Basic and acidic residues" evidence="1">
    <location>
        <begin position="295"/>
        <end position="336"/>
    </location>
</feature>
<protein>
    <submittedName>
        <fullName evidence="2">Uncharacterized protein</fullName>
    </submittedName>
</protein>
<proteinExistence type="predicted"/>
<feature type="compositionally biased region" description="Basic residues" evidence="1">
    <location>
        <begin position="275"/>
        <end position="294"/>
    </location>
</feature>
<organism evidence="2">
    <name type="scientific">Aphanomyces invadans</name>
    <dbReference type="NCBI Taxonomy" id="157072"/>
    <lineage>
        <taxon>Eukaryota</taxon>
        <taxon>Sar</taxon>
        <taxon>Stramenopiles</taxon>
        <taxon>Oomycota</taxon>
        <taxon>Saprolegniomycetes</taxon>
        <taxon>Saprolegniales</taxon>
        <taxon>Verrucalvaceae</taxon>
        <taxon>Aphanomyces</taxon>
    </lineage>
</organism>
<dbReference type="EMBL" id="KI913969">
    <property type="protein sequence ID" value="ETV98599.1"/>
    <property type="molecule type" value="Genomic_DNA"/>
</dbReference>
<feature type="compositionally biased region" description="Basic and acidic residues" evidence="1">
    <location>
        <begin position="509"/>
        <end position="533"/>
    </location>
</feature>
<evidence type="ECO:0000256" key="1">
    <source>
        <dbReference type="SAM" id="MobiDB-lite"/>
    </source>
</evidence>
<feature type="region of interest" description="Disordered" evidence="1">
    <location>
        <begin position="397"/>
        <end position="543"/>
    </location>
</feature>
<dbReference type="AlphaFoldDB" id="A0A024TX87"/>
<feature type="region of interest" description="Disordered" evidence="1">
    <location>
        <begin position="273"/>
        <end position="336"/>
    </location>
</feature>
<gene>
    <name evidence="2" type="ORF">H310_08717</name>
</gene>
<feature type="compositionally biased region" description="Basic and acidic residues" evidence="1">
    <location>
        <begin position="434"/>
        <end position="447"/>
    </location>
</feature>
<name>A0A024TX87_9STRA</name>
<feature type="region of interest" description="Disordered" evidence="1">
    <location>
        <begin position="351"/>
        <end position="383"/>
    </location>
</feature>
<feature type="compositionally biased region" description="Basic and acidic residues" evidence="1">
    <location>
        <begin position="461"/>
        <end position="475"/>
    </location>
</feature>
<sequence length="543" mass="61308">MPMIGDAARDQRWKTPSHRRRKRLMLSSLCTAIIFRDLFILVATSFSSAALECKSLFVEVKATRVAVPLGLLDEAGGAARDDGDGCRGFVRSKPRRVDEFVHVGLPRDVRHENPARRDGPAFRGLTYVQRWLDIGREREHDVFGREQVVGGAHNPVQVQRARSRKVAISIDDAGKRSYADSACHEEDVVVLVQVKRWDAVRPADQDRQGLRRRRAVAHDAVDKSIRRHRLEAKRNRLAISCHDRRERMPLPDRHGWNVDPKVRARVGILGPLRGLGRRGKRQQHRVGRRRRRRDVIRVEKPSTPRDERRAVDGQRKDHGVLDHGAVEHDTHDADDGRDAVMVVKPLVHAAANRGGCHQRHAGKRDEREQAIQRDGTLGAIHVGVGDRDLVDDVQNQMDDGRNNAKPAEPSMKLEHAVVRRPERDLPVSATSDGQEQKHECLQRHVPRDQTPQMLGVQVGERAVDPKRNDHHRSEIHEDDDGLAGRDGVRHNVGHVFPRGPHTLANDSTADGRVRHDQAEDDHDSKRNRGDGGRVRQSNRVAVA</sequence>
<dbReference type="VEuPathDB" id="FungiDB:H310_08717"/>
<dbReference type="RefSeq" id="XP_008872796.1">
    <property type="nucleotide sequence ID" value="XM_008874574.1"/>
</dbReference>
<dbReference type="GeneID" id="20085767"/>
<feature type="compositionally biased region" description="Basic and acidic residues" evidence="1">
    <location>
        <begin position="411"/>
        <end position="425"/>
    </location>
</feature>